<sequence>MRGHGTARLLKVQCAERATTGLRDAVVFDKLLGEGKVQRDEATGTFLHWLADPYDPQVSGPMTRNCSERDEYDALFPDHPLSRARAILRHLEATTRLASDIRGAAPFKFLPPEPKRKPWWKGFLGLG</sequence>
<evidence type="ECO:0000313" key="1">
    <source>
        <dbReference type="EMBL" id="AUX46692.1"/>
    </source>
</evidence>
<evidence type="ECO:0000313" key="2">
    <source>
        <dbReference type="Proteomes" id="UP000238348"/>
    </source>
</evidence>
<dbReference type="RefSeq" id="WP_104984842.1">
    <property type="nucleotide sequence ID" value="NZ_CP012673.1"/>
</dbReference>
<dbReference type="Proteomes" id="UP000238348">
    <property type="component" value="Chromosome"/>
</dbReference>
<dbReference type="AlphaFoldDB" id="A0A2L0F568"/>
<gene>
    <name evidence="1" type="ORF">SOCE26_082000</name>
</gene>
<accession>A0A2L0F568</accession>
<organism evidence="1 2">
    <name type="scientific">Sorangium cellulosum</name>
    <name type="common">Polyangium cellulosum</name>
    <dbReference type="NCBI Taxonomy" id="56"/>
    <lineage>
        <taxon>Bacteria</taxon>
        <taxon>Pseudomonadati</taxon>
        <taxon>Myxococcota</taxon>
        <taxon>Polyangia</taxon>
        <taxon>Polyangiales</taxon>
        <taxon>Polyangiaceae</taxon>
        <taxon>Sorangium</taxon>
    </lineage>
</organism>
<reference evidence="1 2" key="1">
    <citation type="submission" date="2015-09" db="EMBL/GenBank/DDBJ databases">
        <title>Sorangium comparison.</title>
        <authorList>
            <person name="Zaburannyi N."/>
            <person name="Bunk B."/>
            <person name="Overmann J."/>
            <person name="Mueller R."/>
        </authorList>
    </citation>
    <scope>NUCLEOTIDE SEQUENCE [LARGE SCALE GENOMIC DNA]</scope>
    <source>
        <strain evidence="1 2">So ce26</strain>
    </source>
</reference>
<proteinExistence type="predicted"/>
<protein>
    <submittedName>
        <fullName evidence="1">Uncharacterized protein</fullName>
    </submittedName>
</protein>
<dbReference type="OrthoDB" id="1551126at2"/>
<name>A0A2L0F568_SORCE</name>
<dbReference type="EMBL" id="CP012673">
    <property type="protein sequence ID" value="AUX46692.1"/>
    <property type="molecule type" value="Genomic_DNA"/>
</dbReference>